<organism evidence="3 4">
    <name type="scientific">Azonexus fungiphilus</name>
    <dbReference type="NCBI Taxonomy" id="146940"/>
    <lineage>
        <taxon>Bacteria</taxon>
        <taxon>Pseudomonadati</taxon>
        <taxon>Pseudomonadota</taxon>
        <taxon>Betaproteobacteria</taxon>
        <taxon>Rhodocyclales</taxon>
        <taxon>Azonexaceae</taxon>
        <taxon>Azonexus</taxon>
    </lineage>
</organism>
<dbReference type="AlphaFoldDB" id="A0A495WC81"/>
<dbReference type="OrthoDB" id="9181214at2"/>
<evidence type="ECO:0000313" key="3">
    <source>
        <dbReference type="EMBL" id="RKT59271.1"/>
    </source>
</evidence>
<reference evidence="3 4" key="1">
    <citation type="submission" date="2018-10" db="EMBL/GenBank/DDBJ databases">
        <title>Genomic Encyclopedia of Type Strains, Phase IV (KMG-IV): sequencing the most valuable type-strain genomes for metagenomic binning, comparative biology and taxonomic classification.</title>
        <authorList>
            <person name="Goeker M."/>
        </authorList>
    </citation>
    <scope>NUCLEOTIDE SEQUENCE [LARGE SCALE GENOMIC DNA]</scope>
    <source>
        <strain evidence="3 4">DSM 23841</strain>
    </source>
</reference>
<dbReference type="SMART" id="SM00899">
    <property type="entry name" value="FeoA"/>
    <property type="match status" value="1"/>
</dbReference>
<name>A0A495WC81_9RHOO</name>
<accession>A0A495WC81</accession>
<dbReference type="Pfam" id="PF04023">
    <property type="entry name" value="FeoA"/>
    <property type="match status" value="1"/>
</dbReference>
<evidence type="ECO:0000313" key="4">
    <source>
        <dbReference type="Proteomes" id="UP000270626"/>
    </source>
</evidence>
<evidence type="ECO:0000259" key="2">
    <source>
        <dbReference type="SMART" id="SM00899"/>
    </source>
</evidence>
<gene>
    <name evidence="3" type="ORF">DFR40_1155</name>
</gene>
<dbReference type="Proteomes" id="UP000270626">
    <property type="component" value="Unassembled WGS sequence"/>
</dbReference>
<proteinExistence type="predicted"/>
<dbReference type="RefSeq" id="WP_121457525.1">
    <property type="nucleotide sequence ID" value="NZ_RBXP01000013.1"/>
</dbReference>
<sequence length="80" mass="8799">MSQHNEARLPLAFIAPGSEVRLAGLGDEIDPLQREQLTAYGLAETQSVKVLQQKPMTVILADQVELALEHAVARHIWVVS</sequence>
<dbReference type="Gene3D" id="2.30.30.90">
    <property type="match status" value="1"/>
</dbReference>
<keyword evidence="4" id="KW-1185">Reference proteome</keyword>
<comment type="caution">
    <text evidence="3">The sequence shown here is derived from an EMBL/GenBank/DDBJ whole genome shotgun (WGS) entry which is preliminary data.</text>
</comment>
<dbReference type="GO" id="GO:0046914">
    <property type="term" value="F:transition metal ion binding"/>
    <property type="evidence" value="ECO:0007669"/>
    <property type="project" value="InterPro"/>
</dbReference>
<dbReference type="SUPFAM" id="SSF50037">
    <property type="entry name" value="C-terminal domain of transcriptional repressors"/>
    <property type="match status" value="1"/>
</dbReference>
<feature type="domain" description="Ferrous iron transporter FeoA-like" evidence="2">
    <location>
        <begin position="9"/>
        <end position="80"/>
    </location>
</feature>
<dbReference type="InterPro" id="IPR038157">
    <property type="entry name" value="FeoA_core_dom"/>
</dbReference>
<keyword evidence="1" id="KW-0408">Iron</keyword>
<protein>
    <submittedName>
        <fullName evidence="3">FeoA-like protein</fullName>
    </submittedName>
</protein>
<dbReference type="EMBL" id="RBXP01000013">
    <property type="protein sequence ID" value="RKT59271.1"/>
    <property type="molecule type" value="Genomic_DNA"/>
</dbReference>
<evidence type="ECO:0000256" key="1">
    <source>
        <dbReference type="ARBA" id="ARBA00023004"/>
    </source>
</evidence>
<dbReference type="InterPro" id="IPR008988">
    <property type="entry name" value="Transcriptional_repressor_C"/>
</dbReference>
<dbReference type="InterPro" id="IPR007167">
    <property type="entry name" value="Fe-transptr_FeoA-like"/>
</dbReference>